<dbReference type="Gene3D" id="3.20.20.70">
    <property type="entry name" value="Aldolase class I"/>
    <property type="match status" value="1"/>
</dbReference>
<keyword evidence="5" id="KW-0312">Gluconeogenesis</keyword>
<dbReference type="PROSITE" id="PS00171">
    <property type="entry name" value="TIM_1"/>
    <property type="match status" value="1"/>
</dbReference>
<dbReference type="NCBIfam" id="TIGR00419">
    <property type="entry name" value="tim"/>
    <property type="match status" value="1"/>
</dbReference>
<comment type="similarity">
    <text evidence="2">Belongs to the triosephosphate isomerase family.</text>
</comment>
<sequence length="262" mass="28111">MSVARKPLMVGNWKMNLNHLEAIALVQKLVFSLRPQDFDEVDVVVCPPFTDIRSVQTLVDGDKLRLSYGAQDVSELDSGARTGDISGLMLAKLGCSYVVVGHSERRQFHLEDDELINAKVKAVLRHSMTPIICVGEPIEVRQQGLQVEHCVSQLEAALEGLAPEQVAKTVLAYEPIWAIGTGQVATADDAQEVAAALRSTVEASFGESVAAGIRVLYGGSVNAANTPGIMAQADIDGGLVGGASLEIETFARIVRYRDEIAL</sequence>
<accession>A0A6J6IH41</accession>
<evidence type="ECO:0000256" key="6">
    <source>
        <dbReference type="ARBA" id="ARBA00022490"/>
    </source>
</evidence>
<dbReference type="GO" id="GO:0005829">
    <property type="term" value="C:cytosol"/>
    <property type="evidence" value="ECO:0007669"/>
    <property type="project" value="TreeGrafter"/>
</dbReference>
<name>A0A6J6IH41_9ZZZZ</name>
<dbReference type="InterPro" id="IPR013785">
    <property type="entry name" value="Aldolase_TIM"/>
</dbReference>
<dbReference type="PANTHER" id="PTHR21139">
    <property type="entry name" value="TRIOSEPHOSPHATE ISOMERASE"/>
    <property type="match status" value="1"/>
</dbReference>
<evidence type="ECO:0000256" key="5">
    <source>
        <dbReference type="ARBA" id="ARBA00022432"/>
    </source>
</evidence>
<dbReference type="GO" id="GO:0006096">
    <property type="term" value="P:glycolytic process"/>
    <property type="evidence" value="ECO:0007669"/>
    <property type="project" value="UniProtKB-KW"/>
</dbReference>
<dbReference type="GO" id="GO:0046166">
    <property type="term" value="P:glyceraldehyde-3-phosphate biosynthetic process"/>
    <property type="evidence" value="ECO:0007669"/>
    <property type="project" value="TreeGrafter"/>
</dbReference>
<dbReference type="PANTHER" id="PTHR21139:SF42">
    <property type="entry name" value="TRIOSEPHOSPHATE ISOMERASE"/>
    <property type="match status" value="1"/>
</dbReference>
<evidence type="ECO:0000256" key="4">
    <source>
        <dbReference type="ARBA" id="ARBA00011940"/>
    </source>
</evidence>
<evidence type="ECO:0000256" key="7">
    <source>
        <dbReference type="ARBA" id="ARBA00023152"/>
    </source>
</evidence>
<dbReference type="PROSITE" id="PS51440">
    <property type="entry name" value="TIM_2"/>
    <property type="match status" value="1"/>
</dbReference>
<dbReference type="Pfam" id="PF00121">
    <property type="entry name" value="TIM"/>
    <property type="match status" value="1"/>
</dbReference>
<dbReference type="InterPro" id="IPR022896">
    <property type="entry name" value="TrioseP_Isoase_bac/euk"/>
</dbReference>
<keyword evidence="7" id="KW-0324">Glycolysis</keyword>
<dbReference type="InterPro" id="IPR000652">
    <property type="entry name" value="Triosephosphate_isomerase"/>
</dbReference>
<comment type="subunit">
    <text evidence="3">Homodimer.</text>
</comment>
<evidence type="ECO:0000256" key="8">
    <source>
        <dbReference type="ARBA" id="ARBA00023235"/>
    </source>
</evidence>
<dbReference type="CDD" id="cd00311">
    <property type="entry name" value="TIM"/>
    <property type="match status" value="1"/>
</dbReference>
<dbReference type="EMBL" id="CAEZVF010000110">
    <property type="protein sequence ID" value="CAB4623789.1"/>
    <property type="molecule type" value="Genomic_DNA"/>
</dbReference>
<dbReference type="GO" id="GO:0019563">
    <property type="term" value="P:glycerol catabolic process"/>
    <property type="evidence" value="ECO:0007669"/>
    <property type="project" value="TreeGrafter"/>
</dbReference>
<reference evidence="10" key="1">
    <citation type="submission" date="2020-05" db="EMBL/GenBank/DDBJ databases">
        <authorList>
            <person name="Chiriac C."/>
            <person name="Salcher M."/>
            <person name="Ghai R."/>
            <person name="Kavagutti S V."/>
        </authorList>
    </citation>
    <scope>NUCLEOTIDE SEQUENCE</scope>
</reference>
<dbReference type="InterPro" id="IPR020861">
    <property type="entry name" value="Triosephosphate_isomerase_AS"/>
</dbReference>
<gene>
    <name evidence="10" type="ORF">UFOPK1939_00769</name>
</gene>
<dbReference type="GO" id="GO:0004807">
    <property type="term" value="F:triose-phosphate isomerase activity"/>
    <property type="evidence" value="ECO:0007669"/>
    <property type="project" value="UniProtKB-EC"/>
</dbReference>
<proteinExistence type="inferred from homology"/>
<evidence type="ECO:0000256" key="3">
    <source>
        <dbReference type="ARBA" id="ARBA00011738"/>
    </source>
</evidence>
<dbReference type="SUPFAM" id="SSF51351">
    <property type="entry name" value="Triosephosphate isomerase (TIM)"/>
    <property type="match status" value="1"/>
</dbReference>
<dbReference type="HAMAP" id="MF_00147_B">
    <property type="entry name" value="TIM_B"/>
    <property type="match status" value="1"/>
</dbReference>
<comment type="pathway">
    <text evidence="9">Carbohydrate degradation; glycolysis.</text>
</comment>
<dbReference type="GO" id="GO:0006094">
    <property type="term" value="P:gluconeogenesis"/>
    <property type="evidence" value="ECO:0007669"/>
    <property type="project" value="UniProtKB-KW"/>
</dbReference>
<organism evidence="10">
    <name type="scientific">freshwater metagenome</name>
    <dbReference type="NCBI Taxonomy" id="449393"/>
    <lineage>
        <taxon>unclassified sequences</taxon>
        <taxon>metagenomes</taxon>
        <taxon>ecological metagenomes</taxon>
    </lineage>
</organism>
<keyword evidence="8" id="KW-0413">Isomerase</keyword>
<evidence type="ECO:0000256" key="2">
    <source>
        <dbReference type="ARBA" id="ARBA00007422"/>
    </source>
</evidence>
<dbReference type="AlphaFoldDB" id="A0A6J6IH41"/>
<dbReference type="FunFam" id="3.20.20.70:FF:000020">
    <property type="entry name" value="Triosephosphate isomerase"/>
    <property type="match status" value="1"/>
</dbReference>
<evidence type="ECO:0000256" key="9">
    <source>
        <dbReference type="ARBA" id="ARBA00060517"/>
    </source>
</evidence>
<keyword evidence="6" id="KW-0963">Cytoplasm</keyword>
<protein>
    <recommendedName>
        <fullName evidence="4">triose-phosphate isomerase</fullName>
        <ecNumber evidence="4">5.3.1.1</ecNumber>
    </recommendedName>
</protein>
<evidence type="ECO:0000256" key="1">
    <source>
        <dbReference type="ARBA" id="ARBA00004742"/>
    </source>
</evidence>
<dbReference type="InterPro" id="IPR035990">
    <property type="entry name" value="TIM_sf"/>
</dbReference>
<evidence type="ECO:0000313" key="10">
    <source>
        <dbReference type="EMBL" id="CAB4623789.1"/>
    </source>
</evidence>
<dbReference type="EC" id="5.3.1.1" evidence="4"/>
<comment type="pathway">
    <text evidence="1">Carbohydrate biosynthesis; gluconeogenesis.</text>
</comment>